<evidence type="ECO:0000256" key="1">
    <source>
        <dbReference type="SAM" id="Phobius"/>
    </source>
</evidence>
<keyword evidence="1" id="KW-0812">Transmembrane</keyword>
<keyword evidence="1" id="KW-0472">Membrane</keyword>
<dbReference type="Proteomes" id="UP000067444">
    <property type="component" value="Chromosome"/>
</dbReference>
<keyword evidence="3" id="KW-1185">Reference proteome</keyword>
<proteinExistence type="predicted"/>
<reference evidence="2 3" key="1">
    <citation type="journal article" date="2015" name="Genome Announc.">
        <title>Closed Genome Sequence of Octadecabacter temperatus SB1, the First Mesophilic Species of the Genus Octadecabacter.</title>
        <authorList>
            <person name="Voget S."/>
            <person name="Billerbeck S."/>
            <person name="Simon M."/>
            <person name="Daniel R."/>
        </authorList>
    </citation>
    <scope>NUCLEOTIDE SEQUENCE [LARGE SCALE GENOMIC DNA]</scope>
    <source>
        <strain evidence="2 3">SB1</strain>
    </source>
</reference>
<name>A0A0K0Y884_9RHOB</name>
<organism evidence="2 3">
    <name type="scientific">Octadecabacter temperatus</name>
    <dbReference type="NCBI Taxonomy" id="1458307"/>
    <lineage>
        <taxon>Bacteria</taxon>
        <taxon>Pseudomonadati</taxon>
        <taxon>Pseudomonadota</taxon>
        <taxon>Alphaproteobacteria</taxon>
        <taxon>Rhodobacterales</taxon>
        <taxon>Roseobacteraceae</taxon>
        <taxon>Octadecabacter</taxon>
    </lineage>
</organism>
<dbReference type="EMBL" id="CP012160">
    <property type="protein sequence ID" value="AKS47101.1"/>
    <property type="molecule type" value="Genomic_DNA"/>
</dbReference>
<evidence type="ECO:0000313" key="3">
    <source>
        <dbReference type="Proteomes" id="UP000067444"/>
    </source>
</evidence>
<gene>
    <name evidence="2" type="ORF">OSB_25710</name>
</gene>
<dbReference type="KEGG" id="otm:OSB_25710"/>
<protein>
    <submittedName>
        <fullName evidence="2">Uncharacterized protein</fullName>
    </submittedName>
</protein>
<sequence length="32" mass="3536">MSNSLVVVLILLLIAAFVAPLIWNLARKKIDT</sequence>
<dbReference type="STRING" id="1458307.OSB_25710"/>
<evidence type="ECO:0000313" key="2">
    <source>
        <dbReference type="EMBL" id="AKS47101.1"/>
    </source>
</evidence>
<feature type="transmembrane region" description="Helical" evidence="1">
    <location>
        <begin position="6"/>
        <end position="26"/>
    </location>
</feature>
<accession>A0A0K0Y884</accession>
<keyword evidence="1" id="KW-1133">Transmembrane helix</keyword>
<dbReference type="AlphaFoldDB" id="A0A0K0Y884"/>